<dbReference type="InterPro" id="IPR011356">
    <property type="entry name" value="Leucine_aapep/pepB"/>
</dbReference>
<comment type="caution">
    <text evidence="6">The sequence shown here is derived from an EMBL/GenBank/DDBJ whole genome shotgun (WGS) entry which is preliminary data.</text>
</comment>
<evidence type="ECO:0000313" key="6">
    <source>
        <dbReference type="EMBL" id="TPX47554.1"/>
    </source>
</evidence>
<evidence type="ECO:0000313" key="7">
    <source>
        <dbReference type="Proteomes" id="UP000317494"/>
    </source>
</evidence>
<dbReference type="Gene3D" id="3.40.50.10590">
    <property type="entry name" value="Zn-dependent exopeptidases"/>
    <property type="match status" value="1"/>
</dbReference>
<dbReference type="GO" id="GO:0070006">
    <property type="term" value="F:metalloaminopeptidase activity"/>
    <property type="evidence" value="ECO:0007669"/>
    <property type="project" value="InterPro"/>
</dbReference>
<dbReference type="GO" id="GO:0030145">
    <property type="term" value="F:manganese ion binding"/>
    <property type="evidence" value="ECO:0007669"/>
    <property type="project" value="InterPro"/>
</dbReference>
<organism evidence="6 7">
    <name type="scientific">Synchytrium endobioticum</name>
    <dbReference type="NCBI Taxonomy" id="286115"/>
    <lineage>
        <taxon>Eukaryota</taxon>
        <taxon>Fungi</taxon>
        <taxon>Fungi incertae sedis</taxon>
        <taxon>Chytridiomycota</taxon>
        <taxon>Chytridiomycota incertae sedis</taxon>
        <taxon>Chytridiomycetes</taxon>
        <taxon>Synchytriales</taxon>
        <taxon>Synchytriaceae</taxon>
        <taxon>Synchytrium</taxon>
    </lineage>
</organism>
<protein>
    <submittedName>
        <fullName evidence="6">Leucyl aminopeptidase</fullName>
    </submittedName>
</protein>
<dbReference type="PRINTS" id="PR00481">
    <property type="entry name" value="LAMNOPPTDASE"/>
</dbReference>
<dbReference type="InterPro" id="IPR041417">
    <property type="entry name" value="NPEPL1_N"/>
</dbReference>
<reference evidence="6 7" key="1">
    <citation type="journal article" date="2019" name="Sci. Rep.">
        <title>Comparative genomics of chytrid fungi reveal insights into the obligate biotrophic and pathogenic lifestyle of Synchytrium endobioticum.</title>
        <authorList>
            <person name="van de Vossenberg B.T.L.H."/>
            <person name="Warris S."/>
            <person name="Nguyen H.D.T."/>
            <person name="van Gent-Pelzer M.P.E."/>
            <person name="Joly D.L."/>
            <person name="van de Geest H.C."/>
            <person name="Bonants P.J.M."/>
            <person name="Smith D.S."/>
            <person name="Levesque C.A."/>
            <person name="van der Lee T.A.J."/>
        </authorList>
    </citation>
    <scope>NUCLEOTIDE SEQUENCE [LARGE SCALE GENOMIC DNA]</scope>
    <source>
        <strain evidence="6 7">MB42</strain>
    </source>
</reference>
<keyword evidence="4" id="KW-0378">Hydrolase</keyword>
<evidence type="ECO:0000256" key="2">
    <source>
        <dbReference type="ARBA" id="ARBA00022438"/>
    </source>
</evidence>
<name>A0A507D7V5_9FUNG</name>
<dbReference type="GO" id="GO:0006508">
    <property type="term" value="P:proteolysis"/>
    <property type="evidence" value="ECO:0007669"/>
    <property type="project" value="UniProtKB-KW"/>
</dbReference>
<keyword evidence="2 6" id="KW-0031">Aminopeptidase</keyword>
<dbReference type="InterPro" id="IPR000819">
    <property type="entry name" value="Peptidase_M17_C"/>
</dbReference>
<gene>
    <name evidence="6" type="ORF">SeMB42_g03285</name>
</gene>
<sequence length="546" mass="58374">MQIRIPDQKAPERLHITSIGSDTPACQIPAGKCCLLPGPSAINHPNGIQSTASYPCRPLPSILINPSDEPCQLPSSQPALPSYLPDNVLTVAEQASTLISEGTTETFTSFLGPTKESREQVSIGSIPIERTRWNGLIRTDSIQDLATKLTPKSGDVSMTILLSFVEQAFPAACAVARAFPLYSRKNLSDPKPPRTVHVNFVVNGKSEVEIDYAGIQLAVSGVRFAARLGDTPASELHTDAYVDEVKNLARKLEPNGVDLTLIRGTELRDQGFGGLWNVGKGSEHPPALAVLKYTPPGAKKTLAMVGKGVVFDTGGLSLKPTASMLSMKTDMCGSAACLAAFEAIVLSGSFKENLYAVLCIVENSVDEKSYRNDDILYMYSGKTVEVNNTDAEGRIILADGVSYATKHLNPDQLIELSTLTGAQSYATGTRHAGVLTNSAHFEAVVVAAGKKSGDLVYPLLYCPEWLGVGKQFASEVADMKNSVKDRVNAPSSCAGHFIEAHYDGDWSEKSSKVFAHLDIAAPSTSGERTTGYGVPLLIELARVFSS</sequence>
<dbReference type="VEuPathDB" id="FungiDB:SeMB42_g03285"/>
<feature type="domain" description="Cytosol aminopeptidase" evidence="5">
    <location>
        <begin position="388"/>
        <end position="395"/>
    </location>
</feature>
<proteinExistence type="inferred from homology"/>
<dbReference type="STRING" id="286115.A0A507D7V5"/>
<dbReference type="CDD" id="cd00433">
    <property type="entry name" value="Peptidase_M17"/>
    <property type="match status" value="1"/>
</dbReference>
<dbReference type="EMBL" id="QEAN01000114">
    <property type="protein sequence ID" value="TPX47554.1"/>
    <property type="molecule type" value="Genomic_DNA"/>
</dbReference>
<evidence type="ECO:0000256" key="1">
    <source>
        <dbReference type="ARBA" id="ARBA00009528"/>
    </source>
</evidence>
<keyword evidence="3" id="KW-0645">Protease</keyword>
<dbReference type="GO" id="GO:0005737">
    <property type="term" value="C:cytoplasm"/>
    <property type="evidence" value="ECO:0007669"/>
    <property type="project" value="InterPro"/>
</dbReference>
<evidence type="ECO:0000256" key="4">
    <source>
        <dbReference type="ARBA" id="ARBA00022801"/>
    </source>
</evidence>
<comment type="similarity">
    <text evidence="1">Belongs to the peptidase M17 family.</text>
</comment>
<accession>A0A507D7V5</accession>
<dbReference type="Proteomes" id="UP000317494">
    <property type="component" value="Unassembled WGS sequence"/>
</dbReference>
<dbReference type="PROSITE" id="PS00631">
    <property type="entry name" value="CYTOSOL_AP"/>
    <property type="match status" value="1"/>
</dbReference>
<dbReference type="Gene3D" id="3.40.630.10">
    <property type="entry name" value="Zn peptidases"/>
    <property type="match status" value="1"/>
</dbReference>
<dbReference type="PANTHER" id="PTHR11963:SF4">
    <property type="entry name" value="AMINOPEPTIDASE NPEPL1-RELATED"/>
    <property type="match status" value="1"/>
</dbReference>
<dbReference type="AlphaFoldDB" id="A0A507D7V5"/>
<dbReference type="SUPFAM" id="SSF53187">
    <property type="entry name" value="Zn-dependent exopeptidases"/>
    <property type="match status" value="1"/>
</dbReference>
<evidence type="ECO:0000256" key="3">
    <source>
        <dbReference type="ARBA" id="ARBA00022670"/>
    </source>
</evidence>
<dbReference type="Pfam" id="PF00883">
    <property type="entry name" value="Peptidase_M17"/>
    <property type="match status" value="1"/>
</dbReference>
<keyword evidence="7" id="KW-1185">Reference proteome</keyword>
<evidence type="ECO:0000259" key="5">
    <source>
        <dbReference type="PROSITE" id="PS00631"/>
    </source>
</evidence>
<dbReference type="PANTHER" id="PTHR11963">
    <property type="entry name" value="LEUCINE AMINOPEPTIDASE-RELATED"/>
    <property type="match status" value="1"/>
</dbReference>
<dbReference type="Pfam" id="PF18295">
    <property type="entry name" value="Pdase_M17_N2"/>
    <property type="match status" value="1"/>
</dbReference>